<dbReference type="InterPro" id="IPR048254">
    <property type="entry name" value="CDP_ALCOHOL_P_TRANSF_CS"/>
</dbReference>
<sequence length="298" mass="33174">MMETAEPVRRTLEIEEVSNLYFIHPIASWLTPRFAALGIHPNTVSIAGMAFGGLAGVAYRHYENAWCVIAGFVLMIAWHVMDGADGQLARLTKTQSPSGKVLDGICDYVTFIAVYSGLASSLERHFGGAVWLLAVAAGLCHALQSAVYEVLRQEYNFWGLGRKSAEFVGLTAAPHAPRALTPGQRLADLLHRAYVRLQFLAAGVTVAFYQRLSTAFDAEPERSDAIRQRYRETFAPLVRRWAVMSANYRTLGIFLFALAGAPQYYFWFEIVGFNAILLVLLAQRRAGYARFFAELDRP</sequence>
<dbReference type="GO" id="GO:0016780">
    <property type="term" value="F:phosphotransferase activity, for other substituted phosphate groups"/>
    <property type="evidence" value="ECO:0007669"/>
    <property type="project" value="InterPro"/>
</dbReference>
<evidence type="ECO:0000256" key="3">
    <source>
        <dbReference type="SAM" id="Phobius"/>
    </source>
</evidence>
<organism evidence="4 5">
    <name type="scientific">Aliidongia dinghuensis</name>
    <dbReference type="NCBI Taxonomy" id="1867774"/>
    <lineage>
        <taxon>Bacteria</taxon>
        <taxon>Pseudomonadati</taxon>
        <taxon>Pseudomonadota</taxon>
        <taxon>Alphaproteobacteria</taxon>
        <taxon>Rhodospirillales</taxon>
        <taxon>Dongiaceae</taxon>
        <taxon>Aliidongia</taxon>
    </lineage>
</organism>
<evidence type="ECO:0000256" key="2">
    <source>
        <dbReference type="RuleBase" id="RU003750"/>
    </source>
</evidence>
<dbReference type="Gene3D" id="1.20.120.1760">
    <property type="match status" value="1"/>
</dbReference>
<feature type="transmembrane region" description="Helical" evidence="3">
    <location>
        <begin position="264"/>
        <end position="282"/>
    </location>
</feature>
<protein>
    <recommendedName>
        <fullName evidence="6">CDP-alcohol phosphatidyltransferase family protein</fullName>
    </recommendedName>
</protein>
<reference evidence="4" key="1">
    <citation type="journal article" date="2014" name="Int. J. Syst. Evol. Microbiol.">
        <title>Complete genome sequence of Corynebacterium casei LMG S-19264T (=DSM 44701T), isolated from a smear-ripened cheese.</title>
        <authorList>
            <consortium name="US DOE Joint Genome Institute (JGI-PGF)"/>
            <person name="Walter F."/>
            <person name="Albersmeier A."/>
            <person name="Kalinowski J."/>
            <person name="Ruckert C."/>
        </authorList>
    </citation>
    <scope>NUCLEOTIDE SEQUENCE</scope>
    <source>
        <strain evidence="4">CGMCC 1.15725</strain>
    </source>
</reference>
<dbReference type="AlphaFoldDB" id="A0A8J2Z0J8"/>
<comment type="caution">
    <text evidence="4">The sequence shown here is derived from an EMBL/GenBank/DDBJ whole genome shotgun (WGS) entry which is preliminary data.</text>
</comment>
<keyword evidence="1 2" id="KW-0808">Transferase</keyword>
<keyword evidence="3" id="KW-1133">Transmembrane helix</keyword>
<feature type="transmembrane region" description="Helical" evidence="3">
    <location>
        <begin position="129"/>
        <end position="151"/>
    </location>
</feature>
<dbReference type="GO" id="GO:0016020">
    <property type="term" value="C:membrane"/>
    <property type="evidence" value="ECO:0007669"/>
    <property type="project" value="InterPro"/>
</dbReference>
<evidence type="ECO:0008006" key="6">
    <source>
        <dbReference type="Google" id="ProtNLM"/>
    </source>
</evidence>
<dbReference type="Proteomes" id="UP000646365">
    <property type="component" value="Unassembled WGS sequence"/>
</dbReference>
<evidence type="ECO:0000256" key="1">
    <source>
        <dbReference type="ARBA" id="ARBA00022679"/>
    </source>
</evidence>
<evidence type="ECO:0000313" key="4">
    <source>
        <dbReference type="EMBL" id="GGF47385.1"/>
    </source>
</evidence>
<proteinExistence type="inferred from homology"/>
<keyword evidence="5" id="KW-1185">Reference proteome</keyword>
<dbReference type="EMBL" id="BMJQ01000025">
    <property type="protein sequence ID" value="GGF47385.1"/>
    <property type="molecule type" value="Genomic_DNA"/>
</dbReference>
<dbReference type="RefSeq" id="WP_229744096.1">
    <property type="nucleotide sequence ID" value="NZ_BMJQ01000025.1"/>
</dbReference>
<dbReference type="GO" id="GO:0008654">
    <property type="term" value="P:phospholipid biosynthetic process"/>
    <property type="evidence" value="ECO:0007669"/>
    <property type="project" value="InterPro"/>
</dbReference>
<dbReference type="InterPro" id="IPR043130">
    <property type="entry name" value="CDP-OH_PTrfase_TM_dom"/>
</dbReference>
<name>A0A8J2Z0J8_9PROT</name>
<dbReference type="Pfam" id="PF01066">
    <property type="entry name" value="CDP-OH_P_transf"/>
    <property type="match status" value="1"/>
</dbReference>
<feature type="transmembrane region" description="Helical" evidence="3">
    <location>
        <begin position="237"/>
        <end position="258"/>
    </location>
</feature>
<dbReference type="PROSITE" id="PS00379">
    <property type="entry name" value="CDP_ALCOHOL_P_TRANSF"/>
    <property type="match status" value="1"/>
</dbReference>
<keyword evidence="3" id="KW-0812">Transmembrane</keyword>
<feature type="transmembrane region" description="Helical" evidence="3">
    <location>
        <begin position="65"/>
        <end position="81"/>
    </location>
</feature>
<feature type="transmembrane region" description="Helical" evidence="3">
    <location>
        <begin position="39"/>
        <end position="58"/>
    </location>
</feature>
<reference evidence="4" key="2">
    <citation type="submission" date="2020-09" db="EMBL/GenBank/DDBJ databases">
        <authorList>
            <person name="Sun Q."/>
            <person name="Zhou Y."/>
        </authorList>
    </citation>
    <scope>NUCLEOTIDE SEQUENCE</scope>
    <source>
        <strain evidence="4">CGMCC 1.15725</strain>
    </source>
</reference>
<comment type="similarity">
    <text evidence="2">Belongs to the CDP-alcohol phosphatidyltransferase class-I family.</text>
</comment>
<keyword evidence="3" id="KW-0472">Membrane</keyword>
<dbReference type="InterPro" id="IPR000462">
    <property type="entry name" value="CDP-OH_P_trans"/>
</dbReference>
<evidence type="ECO:0000313" key="5">
    <source>
        <dbReference type="Proteomes" id="UP000646365"/>
    </source>
</evidence>
<gene>
    <name evidence="4" type="ORF">GCM10011611_62280</name>
</gene>
<accession>A0A8J2Z0J8</accession>